<evidence type="ECO:0000313" key="3">
    <source>
        <dbReference type="Proteomes" id="UP000296049"/>
    </source>
</evidence>
<keyword evidence="3" id="KW-1185">Reference proteome</keyword>
<dbReference type="InterPro" id="IPR046341">
    <property type="entry name" value="SET_dom_sf"/>
</dbReference>
<dbReference type="AlphaFoldDB" id="R0JSL7"/>
<sequence length="292" mass="31633">MGASPPGVDAALLPPAVVGSTVKFGGCSGGMDLPHSAVLPCWLQQCPGVTEVAVPISVQGSRLNRGIQVKILPFSRHLSHPLQPSFAVGQSWAGRSGHGLIGDECLYESFPELPLEEGPDADGEAANAQCPTSVSIQEPSSPATSSEAFTPKESSPYKAPIYIPDDIPIPSEFELRESNIPGAGLGIWTKRKIEAGEKFGPFVGEQRPHLKDPSYGWEIALHFLEIHPDVELLCTDPAWRRNAAEPCQPRCMYLCLRQPLEFPETGKGCHRRLVVVCNSIVLFSLTTVEHFY</sequence>
<evidence type="ECO:0000256" key="1">
    <source>
        <dbReference type="SAM" id="MobiDB-lite"/>
    </source>
</evidence>
<evidence type="ECO:0000313" key="2">
    <source>
        <dbReference type="EMBL" id="EOB00396.1"/>
    </source>
</evidence>
<dbReference type="EMBL" id="KB743198">
    <property type="protein sequence ID" value="EOB00396.1"/>
    <property type="molecule type" value="Genomic_DNA"/>
</dbReference>
<dbReference type="Gene3D" id="2.170.270.10">
    <property type="entry name" value="SET domain"/>
    <property type="match status" value="1"/>
</dbReference>
<feature type="region of interest" description="Disordered" evidence="1">
    <location>
        <begin position="116"/>
        <end position="157"/>
    </location>
</feature>
<proteinExistence type="predicted"/>
<name>R0JSL7_ANAPL</name>
<gene>
    <name evidence="2" type="ORF">Anapl_14673</name>
</gene>
<dbReference type="Proteomes" id="UP000296049">
    <property type="component" value="Unassembled WGS sequence"/>
</dbReference>
<organism evidence="2 3">
    <name type="scientific">Anas platyrhynchos</name>
    <name type="common">Mallard</name>
    <name type="synonym">Anas boschas</name>
    <dbReference type="NCBI Taxonomy" id="8839"/>
    <lineage>
        <taxon>Eukaryota</taxon>
        <taxon>Metazoa</taxon>
        <taxon>Chordata</taxon>
        <taxon>Craniata</taxon>
        <taxon>Vertebrata</taxon>
        <taxon>Euteleostomi</taxon>
        <taxon>Archelosauria</taxon>
        <taxon>Archosauria</taxon>
        <taxon>Dinosauria</taxon>
        <taxon>Saurischia</taxon>
        <taxon>Theropoda</taxon>
        <taxon>Coelurosauria</taxon>
        <taxon>Aves</taxon>
        <taxon>Neognathae</taxon>
        <taxon>Galloanserae</taxon>
        <taxon>Anseriformes</taxon>
        <taxon>Anatidae</taxon>
        <taxon>Anatinae</taxon>
        <taxon>Anas</taxon>
    </lineage>
</organism>
<feature type="compositionally biased region" description="Polar residues" evidence="1">
    <location>
        <begin position="129"/>
        <end position="148"/>
    </location>
</feature>
<reference evidence="3" key="1">
    <citation type="journal article" date="2013" name="Nat. Genet.">
        <title>The duck genome and transcriptome provide insight into an avian influenza virus reservoir species.</title>
        <authorList>
            <person name="Huang Y."/>
            <person name="Li Y."/>
            <person name="Burt D.W."/>
            <person name="Chen H."/>
            <person name="Zhang Y."/>
            <person name="Qian W."/>
            <person name="Kim H."/>
            <person name="Gan S."/>
            <person name="Zhao Y."/>
            <person name="Li J."/>
            <person name="Yi K."/>
            <person name="Feng H."/>
            <person name="Zhu P."/>
            <person name="Li B."/>
            <person name="Liu Q."/>
            <person name="Fairley S."/>
            <person name="Magor K.E."/>
            <person name="Du Z."/>
            <person name="Hu X."/>
            <person name="Goodman L."/>
            <person name="Tafer H."/>
            <person name="Vignal A."/>
            <person name="Lee T."/>
            <person name="Kim K.W."/>
            <person name="Sheng Z."/>
            <person name="An Y."/>
            <person name="Searle S."/>
            <person name="Herrero J."/>
            <person name="Groenen M.A."/>
            <person name="Crooijmans R.P."/>
            <person name="Faraut T."/>
            <person name="Cai Q."/>
            <person name="Webster R.G."/>
            <person name="Aldridge J.R."/>
            <person name="Warren W.C."/>
            <person name="Bartschat S."/>
            <person name="Kehr S."/>
            <person name="Marz M."/>
            <person name="Stadler P.F."/>
            <person name="Smith J."/>
            <person name="Kraus R.H."/>
            <person name="Zhao Y."/>
            <person name="Ren L."/>
            <person name="Fei J."/>
            <person name="Morisson M."/>
            <person name="Kaiser P."/>
            <person name="Griffin D.K."/>
            <person name="Rao M."/>
            <person name="Pitel F."/>
            <person name="Wang J."/>
            <person name="Li N."/>
        </authorList>
    </citation>
    <scope>NUCLEOTIDE SEQUENCE [LARGE SCALE GENOMIC DNA]</scope>
</reference>
<protein>
    <submittedName>
        <fullName evidence="2">Myelodysplasia syndrome 1 protein</fullName>
    </submittedName>
</protein>
<accession>R0JSL7</accession>